<comment type="similarity">
    <text evidence="1">Belongs to the beclin family.</text>
</comment>
<reference evidence="5 6" key="1">
    <citation type="submission" date="2024-02" db="EMBL/GenBank/DDBJ databases">
        <authorList>
            <person name="Chen Y."/>
            <person name="Shah S."/>
            <person name="Dougan E. K."/>
            <person name="Thang M."/>
            <person name="Chan C."/>
        </authorList>
    </citation>
    <scope>NUCLEOTIDE SEQUENCE [LARGE SCALE GENOMIC DNA]</scope>
</reference>
<comment type="caution">
    <text evidence="5">The sequence shown here is derived from an EMBL/GenBank/DDBJ whole genome shotgun (WGS) entry which is preliminary data.</text>
</comment>
<gene>
    <name evidence="5" type="ORF">SCF082_LOCUS12632</name>
</gene>
<dbReference type="EMBL" id="CAXAMM010007723">
    <property type="protein sequence ID" value="CAK9015153.1"/>
    <property type="molecule type" value="Genomic_DNA"/>
</dbReference>
<feature type="domain" description="Atg6 BARA" evidence="4">
    <location>
        <begin position="195"/>
        <end position="349"/>
    </location>
</feature>
<proteinExistence type="inferred from homology"/>
<evidence type="ECO:0000256" key="3">
    <source>
        <dbReference type="SAM" id="MobiDB-lite"/>
    </source>
</evidence>
<dbReference type="PANTHER" id="PTHR12768">
    <property type="entry name" value="BECLIN 1"/>
    <property type="match status" value="1"/>
</dbReference>
<dbReference type="Gene3D" id="1.10.418.40">
    <property type="entry name" value="Autophagy protein 6/Beclin 1"/>
    <property type="match status" value="1"/>
</dbReference>
<dbReference type="Proteomes" id="UP001642464">
    <property type="component" value="Unassembled WGS sequence"/>
</dbReference>
<evidence type="ECO:0000256" key="1">
    <source>
        <dbReference type="ARBA" id="ARBA00005965"/>
    </source>
</evidence>
<dbReference type="InterPro" id="IPR038274">
    <property type="entry name" value="Atg6/Beclin_C_sf"/>
</dbReference>
<name>A0ABP0JLX1_9DINO</name>
<dbReference type="InterPro" id="IPR040455">
    <property type="entry name" value="Atg6_BARA"/>
</dbReference>
<feature type="coiled-coil region" evidence="2">
    <location>
        <begin position="126"/>
        <end position="156"/>
    </location>
</feature>
<keyword evidence="6" id="KW-1185">Reference proteome</keyword>
<evidence type="ECO:0000313" key="6">
    <source>
        <dbReference type="Proteomes" id="UP001642464"/>
    </source>
</evidence>
<feature type="region of interest" description="Disordered" evidence="3">
    <location>
        <begin position="400"/>
        <end position="456"/>
    </location>
</feature>
<feature type="coiled-coil region" evidence="2">
    <location>
        <begin position="72"/>
        <end position="99"/>
    </location>
</feature>
<dbReference type="Pfam" id="PF04111">
    <property type="entry name" value="APG6"/>
    <property type="match status" value="1"/>
</dbReference>
<keyword evidence="2" id="KW-0175">Coiled coil</keyword>
<feature type="compositionally biased region" description="Low complexity" evidence="3">
    <location>
        <begin position="430"/>
        <end position="456"/>
    </location>
</feature>
<dbReference type="PANTHER" id="PTHR12768:SF4">
    <property type="entry name" value="BECLIN-1"/>
    <property type="match status" value="1"/>
</dbReference>
<sequence length="520" mass="57573">VEFKLDGSEHDNLEVKRKQLALALGQGRDPDDPCDDPEVRMLRSVLESPQDVEIVVDTHLCTACIETAQGLMRRESVEHLHLQNELKALERELDKAKPQIEPITDSEVEMELLKAMQEQGILVREIEEVERQRAKVRAEMDELDAEEAALQAAEEVFWTDRAALLSSLDAIGDKQDGLVRQIRRSQTIIKELTPIHAFNHAFFIWRDGDYGTINGFRLGQIIGESKVIKRSMATSARPPPDWDEINTAWGLSAMLLSAIAHSQGYTFSGFKVLPMGSRTSIEAVSAYRSAMDFIKSGNQRYPLFFDPERSRSVLNRLFNGAVDGFNSAMRAFMTLLQQLCDLALQSETGIHLQLFDKMYPVDVPDARHKIPPPNSCTINGDSIDLTHSPFCIDAIIPPSAQSSPSLSPATPPQPPVRATPQRPPKHQQHPHTQPSPEFRPISPASTQSSSSSATTLTSVAHMSPLRLPSTSNSLSVAGAPSATQGSLATSDVAISEDDIEHAHRWTVALRHVLTNLKWLL</sequence>
<feature type="non-terminal residue" evidence="5">
    <location>
        <position position="1"/>
    </location>
</feature>
<dbReference type="Gene3D" id="6.10.250.3110">
    <property type="match status" value="1"/>
</dbReference>
<evidence type="ECO:0000259" key="4">
    <source>
        <dbReference type="Pfam" id="PF04111"/>
    </source>
</evidence>
<evidence type="ECO:0000256" key="2">
    <source>
        <dbReference type="SAM" id="Coils"/>
    </source>
</evidence>
<organism evidence="5 6">
    <name type="scientific">Durusdinium trenchii</name>
    <dbReference type="NCBI Taxonomy" id="1381693"/>
    <lineage>
        <taxon>Eukaryota</taxon>
        <taxon>Sar</taxon>
        <taxon>Alveolata</taxon>
        <taxon>Dinophyceae</taxon>
        <taxon>Suessiales</taxon>
        <taxon>Symbiodiniaceae</taxon>
        <taxon>Durusdinium</taxon>
    </lineage>
</organism>
<dbReference type="InterPro" id="IPR007243">
    <property type="entry name" value="Atg6/Beclin"/>
</dbReference>
<feature type="non-terminal residue" evidence="5">
    <location>
        <position position="520"/>
    </location>
</feature>
<accession>A0ABP0JLX1</accession>
<protein>
    <submittedName>
        <fullName evidence="5">Beclin-1</fullName>
    </submittedName>
</protein>
<evidence type="ECO:0000313" key="5">
    <source>
        <dbReference type="EMBL" id="CAK9015153.1"/>
    </source>
</evidence>